<gene>
    <name evidence="2" type="ORF">PILCRDRAFT_822696</name>
</gene>
<keyword evidence="1" id="KW-0472">Membrane</keyword>
<dbReference type="InParanoid" id="A0A0C3B1V1"/>
<dbReference type="AlphaFoldDB" id="A0A0C3B1V1"/>
<evidence type="ECO:0000313" key="2">
    <source>
        <dbReference type="EMBL" id="KIM80178.1"/>
    </source>
</evidence>
<evidence type="ECO:0000313" key="3">
    <source>
        <dbReference type="Proteomes" id="UP000054166"/>
    </source>
</evidence>
<feature type="transmembrane region" description="Helical" evidence="1">
    <location>
        <begin position="20"/>
        <end position="38"/>
    </location>
</feature>
<dbReference type="EMBL" id="KN833005">
    <property type="protein sequence ID" value="KIM80178.1"/>
    <property type="molecule type" value="Genomic_DNA"/>
</dbReference>
<reference evidence="3" key="2">
    <citation type="submission" date="2015-01" db="EMBL/GenBank/DDBJ databases">
        <title>Evolutionary Origins and Diversification of the Mycorrhizal Mutualists.</title>
        <authorList>
            <consortium name="DOE Joint Genome Institute"/>
            <consortium name="Mycorrhizal Genomics Consortium"/>
            <person name="Kohler A."/>
            <person name="Kuo A."/>
            <person name="Nagy L.G."/>
            <person name="Floudas D."/>
            <person name="Copeland A."/>
            <person name="Barry K.W."/>
            <person name="Cichocki N."/>
            <person name="Veneault-Fourrey C."/>
            <person name="LaButti K."/>
            <person name="Lindquist E.A."/>
            <person name="Lipzen A."/>
            <person name="Lundell T."/>
            <person name="Morin E."/>
            <person name="Murat C."/>
            <person name="Riley R."/>
            <person name="Ohm R."/>
            <person name="Sun H."/>
            <person name="Tunlid A."/>
            <person name="Henrissat B."/>
            <person name="Grigoriev I.V."/>
            <person name="Hibbett D.S."/>
            <person name="Martin F."/>
        </authorList>
    </citation>
    <scope>NUCLEOTIDE SEQUENCE [LARGE SCALE GENOMIC DNA]</scope>
    <source>
        <strain evidence="3">F 1598</strain>
    </source>
</reference>
<keyword evidence="1" id="KW-1133">Transmembrane helix</keyword>
<dbReference type="Proteomes" id="UP000054166">
    <property type="component" value="Unassembled WGS sequence"/>
</dbReference>
<organism evidence="2 3">
    <name type="scientific">Piloderma croceum (strain F 1598)</name>
    <dbReference type="NCBI Taxonomy" id="765440"/>
    <lineage>
        <taxon>Eukaryota</taxon>
        <taxon>Fungi</taxon>
        <taxon>Dikarya</taxon>
        <taxon>Basidiomycota</taxon>
        <taxon>Agaricomycotina</taxon>
        <taxon>Agaricomycetes</taxon>
        <taxon>Agaricomycetidae</taxon>
        <taxon>Atheliales</taxon>
        <taxon>Atheliaceae</taxon>
        <taxon>Piloderma</taxon>
    </lineage>
</organism>
<evidence type="ECO:0000256" key="1">
    <source>
        <dbReference type="SAM" id="Phobius"/>
    </source>
</evidence>
<protein>
    <submittedName>
        <fullName evidence="2">Uncharacterized protein</fullName>
    </submittedName>
</protein>
<sequence>MSTVTASYVGWSQENRRDLSGSVVARIFSALVLVGCSLSGRVRHMRILVSATVTFASVHSRGRLSPHSYF</sequence>
<dbReference type="HOGENOM" id="CLU_2758718_0_0_1"/>
<keyword evidence="1" id="KW-0812">Transmembrane</keyword>
<keyword evidence="3" id="KW-1185">Reference proteome</keyword>
<reference evidence="2 3" key="1">
    <citation type="submission" date="2014-04" db="EMBL/GenBank/DDBJ databases">
        <authorList>
            <consortium name="DOE Joint Genome Institute"/>
            <person name="Kuo A."/>
            <person name="Tarkka M."/>
            <person name="Buscot F."/>
            <person name="Kohler A."/>
            <person name="Nagy L.G."/>
            <person name="Floudas D."/>
            <person name="Copeland A."/>
            <person name="Barry K.W."/>
            <person name="Cichocki N."/>
            <person name="Veneault-Fourrey C."/>
            <person name="LaButti K."/>
            <person name="Lindquist E.A."/>
            <person name="Lipzen A."/>
            <person name="Lundell T."/>
            <person name="Morin E."/>
            <person name="Murat C."/>
            <person name="Sun H."/>
            <person name="Tunlid A."/>
            <person name="Henrissat B."/>
            <person name="Grigoriev I.V."/>
            <person name="Hibbett D.S."/>
            <person name="Martin F."/>
            <person name="Nordberg H.P."/>
            <person name="Cantor M.N."/>
            <person name="Hua S.X."/>
        </authorList>
    </citation>
    <scope>NUCLEOTIDE SEQUENCE [LARGE SCALE GENOMIC DNA]</scope>
    <source>
        <strain evidence="2 3">F 1598</strain>
    </source>
</reference>
<name>A0A0C3B1V1_PILCF</name>
<proteinExistence type="predicted"/>
<accession>A0A0C3B1V1</accession>